<keyword evidence="2" id="KW-0472">Membrane</keyword>
<reference evidence="3 4" key="1">
    <citation type="journal article" date="2021" name="Nat. Plants">
        <title>The Taxus genome provides insights into paclitaxel biosynthesis.</title>
        <authorList>
            <person name="Xiong X."/>
            <person name="Gou J."/>
            <person name="Liao Q."/>
            <person name="Li Y."/>
            <person name="Zhou Q."/>
            <person name="Bi G."/>
            <person name="Li C."/>
            <person name="Du R."/>
            <person name="Wang X."/>
            <person name="Sun T."/>
            <person name="Guo L."/>
            <person name="Liang H."/>
            <person name="Lu P."/>
            <person name="Wu Y."/>
            <person name="Zhang Z."/>
            <person name="Ro D.K."/>
            <person name="Shang Y."/>
            <person name="Huang S."/>
            <person name="Yan J."/>
        </authorList>
    </citation>
    <scope>NUCLEOTIDE SEQUENCE [LARGE SCALE GENOMIC DNA]</scope>
    <source>
        <strain evidence="3">Ta-2019</strain>
    </source>
</reference>
<proteinExistence type="inferred from homology"/>
<dbReference type="PANTHER" id="PTHR31495">
    <property type="entry name" value="PEROXYGENASE 3-RELATED"/>
    <property type="match status" value="1"/>
</dbReference>
<name>A0AA38LAY4_TAXCH</name>
<gene>
    <name evidence="3" type="ORF">KI387_022734</name>
</gene>
<evidence type="ECO:0000256" key="2">
    <source>
        <dbReference type="SAM" id="Phobius"/>
    </source>
</evidence>
<feature type="transmembrane region" description="Helical" evidence="2">
    <location>
        <begin position="53"/>
        <end position="72"/>
    </location>
</feature>
<dbReference type="GO" id="GO:0005509">
    <property type="term" value="F:calcium ion binding"/>
    <property type="evidence" value="ECO:0007669"/>
    <property type="project" value="TreeGrafter"/>
</dbReference>
<dbReference type="PANTHER" id="PTHR31495:SF20">
    <property type="entry name" value="CALEOSIN-RELATED FAMILY PROTEIN"/>
    <property type="match status" value="1"/>
</dbReference>
<evidence type="ECO:0008006" key="5">
    <source>
        <dbReference type="Google" id="ProtNLM"/>
    </source>
</evidence>
<dbReference type="OMA" id="ICIDRIH"/>
<accession>A0AA38LAY4</accession>
<keyword evidence="2" id="KW-1133">Transmembrane helix</keyword>
<sequence>LPRALVAVDSENTDGTPGHHHNNMSVLQQHVAFFDRNHDGIVYPWETYTGFRAVGFNFIISLLGGFFINVALSYSTLSGWIPSPLLPIYIGRIHHSKHGSDSEVYDTEGRFVPSKFEEIFSKYARTYSDRLVFSEVWAMTEGNRNAIDPFGWVAAKAEWILLYVLAKDEEGFLSKEAVRGVYDGSLFEFIEKQRQSVKKKH</sequence>
<comment type="caution">
    <text evidence="3">The sequence shown here is derived from an EMBL/GenBank/DDBJ whole genome shotgun (WGS) entry which is preliminary data.</text>
</comment>
<dbReference type="AlphaFoldDB" id="A0AA38LAY4"/>
<dbReference type="InterPro" id="IPR007736">
    <property type="entry name" value="Caleosin-related"/>
</dbReference>
<dbReference type="Pfam" id="PF05042">
    <property type="entry name" value="Caleosin"/>
    <property type="match status" value="1"/>
</dbReference>
<keyword evidence="4" id="KW-1185">Reference proteome</keyword>
<evidence type="ECO:0000313" key="3">
    <source>
        <dbReference type="EMBL" id="KAH9314107.1"/>
    </source>
</evidence>
<dbReference type="EMBL" id="JAHRHJ020000005">
    <property type="protein sequence ID" value="KAH9314107.1"/>
    <property type="molecule type" value="Genomic_DNA"/>
</dbReference>
<evidence type="ECO:0000313" key="4">
    <source>
        <dbReference type="Proteomes" id="UP000824469"/>
    </source>
</evidence>
<organism evidence="3 4">
    <name type="scientific">Taxus chinensis</name>
    <name type="common">Chinese yew</name>
    <name type="synonym">Taxus wallichiana var. chinensis</name>
    <dbReference type="NCBI Taxonomy" id="29808"/>
    <lineage>
        <taxon>Eukaryota</taxon>
        <taxon>Viridiplantae</taxon>
        <taxon>Streptophyta</taxon>
        <taxon>Embryophyta</taxon>
        <taxon>Tracheophyta</taxon>
        <taxon>Spermatophyta</taxon>
        <taxon>Pinopsida</taxon>
        <taxon>Pinidae</taxon>
        <taxon>Conifers II</taxon>
        <taxon>Cupressales</taxon>
        <taxon>Taxaceae</taxon>
        <taxon>Taxus</taxon>
    </lineage>
</organism>
<dbReference type="GO" id="GO:0004497">
    <property type="term" value="F:monooxygenase activity"/>
    <property type="evidence" value="ECO:0007669"/>
    <property type="project" value="TreeGrafter"/>
</dbReference>
<protein>
    <recommendedName>
        <fullName evidence="5">Caleosin</fullName>
    </recommendedName>
</protein>
<keyword evidence="2" id="KW-0812">Transmembrane</keyword>
<dbReference type="Proteomes" id="UP000824469">
    <property type="component" value="Unassembled WGS sequence"/>
</dbReference>
<comment type="similarity">
    <text evidence="1">Belongs to the caleosin family.</text>
</comment>
<evidence type="ECO:0000256" key="1">
    <source>
        <dbReference type="ARBA" id="ARBA00006765"/>
    </source>
</evidence>
<feature type="non-terminal residue" evidence="3">
    <location>
        <position position="201"/>
    </location>
</feature>